<sequence length="210" mass="23240">MPVPSLGTEDMTVDLTAQKAIMASKQSCEHLQASRVDSEFFPESEYQYQHFVVLLPKQIKKKFPCSFAVSKVVPGLNFRSSSDNIAAIRDGRKPSKETKESLQNRTIAKEKHHLGILMSTISQEPLSSRLSIIDTRAARKIDTTNQINTSGRDGPCESRIPTTAWGRNVANAPDKLLLQRVATRKGRLRGRASPDTNLARDVILSTSHGV</sequence>
<reference evidence="1" key="1">
    <citation type="journal article" date="2023" name="G3 (Bethesda)">
        <title>A reference genome for the long-term kleptoplast-retaining sea slug Elysia crispata morphotype clarki.</title>
        <authorList>
            <person name="Eastman K.E."/>
            <person name="Pendleton A.L."/>
            <person name="Shaikh M.A."/>
            <person name="Suttiyut T."/>
            <person name="Ogas R."/>
            <person name="Tomko P."/>
            <person name="Gavelis G."/>
            <person name="Widhalm J.R."/>
            <person name="Wisecaver J.H."/>
        </authorList>
    </citation>
    <scope>NUCLEOTIDE SEQUENCE</scope>
    <source>
        <strain evidence="1">ECLA1</strain>
    </source>
</reference>
<comment type="caution">
    <text evidence="1">The sequence shown here is derived from an EMBL/GenBank/DDBJ whole genome shotgun (WGS) entry which is preliminary data.</text>
</comment>
<proteinExistence type="predicted"/>
<organism evidence="1 2">
    <name type="scientific">Elysia crispata</name>
    <name type="common">lettuce slug</name>
    <dbReference type="NCBI Taxonomy" id="231223"/>
    <lineage>
        <taxon>Eukaryota</taxon>
        <taxon>Metazoa</taxon>
        <taxon>Spiralia</taxon>
        <taxon>Lophotrochozoa</taxon>
        <taxon>Mollusca</taxon>
        <taxon>Gastropoda</taxon>
        <taxon>Heterobranchia</taxon>
        <taxon>Euthyneura</taxon>
        <taxon>Panpulmonata</taxon>
        <taxon>Sacoglossa</taxon>
        <taxon>Placobranchoidea</taxon>
        <taxon>Plakobranchidae</taxon>
        <taxon>Elysia</taxon>
    </lineage>
</organism>
<protein>
    <submittedName>
        <fullName evidence="1">Uncharacterized protein</fullName>
    </submittedName>
</protein>
<gene>
    <name evidence="1" type="ORF">RRG08_013061</name>
</gene>
<evidence type="ECO:0000313" key="2">
    <source>
        <dbReference type="Proteomes" id="UP001283361"/>
    </source>
</evidence>
<name>A0AAE1A007_9GAST</name>
<keyword evidence="2" id="KW-1185">Reference proteome</keyword>
<dbReference type="Proteomes" id="UP001283361">
    <property type="component" value="Unassembled WGS sequence"/>
</dbReference>
<accession>A0AAE1A007</accession>
<dbReference type="AlphaFoldDB" id="A0AAE1A007"/>
<dbReference type="EMBL" id="JAWDGP010002895">
    <property type="protein sequence ID" value="KAK3778793.1"/>
    <property type="molecule type" value="Genomic_DNA"/>
</dbReference>
<evidence type="ECO:0000313" key="1">
    <source>
        <dbReference type="EMBL" id="KAK3778793.1"/>
    </source>
</evidence>